<keyword evidence="1" id="KW-0479">Metal-binding</keyword>
<dbReference type="Pfam" id="PF00098">
    <property type="entry name" value="zf-CCHC"/>
    <property type="match status" value="1"/>
</dbReference>
<dbReference type="Proteomes" id="UP001162164">
    <property type="component" value="Unassembled WGS sequence"/>
</dbReference>
<keyword evidence="5" id="KW-1185">Reference proteome</keyword>
<feature type="region of interest" description="Disordered" evidence="2">
    <location>
        <begin position="120"/>
        <end position="142"/>
    </location>
</feature>
<evidence type="ECO:0000256" key="1">
    <source>
        <dbReference type="PROSITE-ProRule" id="PRU00047"/>
    </source>
</evidence>
<accession>A0ABQ9JLU2</accession>
<feature type="region of interest" description="Disordered" evidence="2">
    <location>
        <begin position="158"/>
        <end position="198"/>
    </location>
</feature>
<protein>
    <recommendedName>
        <fullName evidence="3">CCHC-type domain-containing protein</fullName>
    </recommendedName>
</protein>
<gene>
    <name evidence="4" type="ORF">NQ317_009354</name>
</gene>
<dbReference type="EMBL" id="JAPWTJ010000387">
    <property type="protein sequence ID" value="KAJ8978958.1"/>
    <property type="molecule type" value="Genomic_DNA"/>
</dbReference>
<dbReference type="InterPro" id="IPR001878">
    <property type="entry name" value="Znf_CCHC"/>
</dbReference>
<evidence type="ECO:0000313" key="5">
    <source>
        <dbReference type="Proteomes" id="UP001162164"/>
    </source>
</evidence>
<keyword evidence="1" id="KW-0863">Zinc-finger</keyword>
<evidence type="ECO:0000313" key="4">
    <source>
        <dbReference type="EMBL" id="KAJ8978958.1"/>
    </source>
</evidence>
<feature type="compositionally biased region" description="Basic and acidic residues" evidence="2">
    <location>
        <begin position="188"/>
        <end position="198"/>
    </location>
</feature>
<dbReference type="InterPro" id="IPR036875">
    <property type="entry name" value="Znf_CCHC_sf"/>
</dbReference>
<comment type="caution">
    <text evidence="4">The sequence shown here is derived from an EMBL/GenBank/DDBJ whole genome shotgun (WGS) entry which is preliminary data.</text>
</comment>
<feature type="compositionally biased region" description="Basic and acidic residues" evidence="2">
    <location>
        <begin position="158"/>
        <end position="168"/>
    </location>
</feature>
<evidence type="ECO:0000259" key="3">
    <source>
        <dbReference type="PROSITE" id="PS50158"/>
    </source>
</evidence>
<feature type="compositionally biased region" description="Basic residues" evidence="2">
    <location>
        <begin position="234"/>
        <end position="244"/>
    </location>
</feature>
<dbReference type="SMART" id="SM00343">
    <property type="entry name" value="ZnF_C2HC"/>
    <property type="match status" value="1"/>
</dbReference>
<reference evidence="4" key="1">
    <citation type="journal article" date="2023" name="Insect Mol. Biol.">
        <title>Genome sequencing provides insights into the evolution of gene families encoding plant cell wall-degrading enzymes in longhorned beetles.</title>
        <authorList>
            <person name="Shin N.R."/>
            <person name="Okamura Y."/>
            <person name="Kirsch R."/>
            <person name="Pauchet Y."/>
        </authorList>
    </citation>
    <scope>NUCLEOTIDE SEQUENCE</scope>
    <source>
        <strain evidence="4">MMC_N1</strain>
    </source>
</reference>
<evidence type="ECO:0000256" key="2">
    <source>
        <dbReference type="SAM" id="MobiDB-lite"/>
    </source>
</evidence>
<proteinExistence type="predicted"/>
<dbReference type="SUPFAM" id="SSF57756">
    <property type="entry name" value="Retrovirus zinc finger-like domains"/>
    <property type="match status" value="1"/>
</dbReference>
<sequence>MSTQPINIVQSVLENNYKHSLKTIDTGWLERTSSDIIDESDDEAPTKDLFHLAKKRKVENNVEATRKATIKCSGSAISQCSVEKDDGEKKQTGIASIQRLYLIVILLHLIAQIQMHVDKRKQADTTNEKVKESGHRDDKFENKCNTFTDEKLEEAVKSVASKDTEMTKPRKFRTNKSKPEFTSEEEDAFHTDTDEKDPEFSLDSHKIKWKDAIYDFDESTEMSKNTYDTTAKSPPKKSARKKEKVVKTKVDDEPEENKPYELEFSIKPRTVAPRIGRVSKPKRLSGLDMDMGGCDGGMLTCFSCGQIGHFSRNCKGLNGDGLLPLVADQEEECPYPTLEEASQMARDKRFSC</sequence>
<keyword evidence="1" id="KW-0862">Zinc</keyword>
<feature type="region of interest" description="Disordered" evidence="2">
    <location>
        <begin position="224"/>
        <end position="252"/>
    </location>
</feature>
<organism evidence="4 5">
    <name type="scientific">Molorchus minor</name>
    <dbReference type="NCBI Taxonomy" id="1323400"/>
    <lineage>
        <taxon>Eukaryota</taxon>
        <taxon>Metazoa</taxon>
        <taxon>Ecdysozoa</taxon>
        <taxon>Arthropoda</taxon>
        <taxon>Hexapoda</taxon>
        <taxon>Insecta</taxon>
        <taxon>Pterygota</taxon>
        <taxon>Neoptera</taxon>
        <taxon>Endopterygota</taxon>
        <taxon>Coleoptera</taxon>
        <taxon>Polyphaga</taxon>
        <taxon>Cucujiformia</taxon>
        <taxon>Chrysomeloidea</taxon>
        <taxon>Cerambycidae</taxon>
        <taxon>Lamiinae</taxon>
        <taxon>Monochamini</taxon>
        <taxon>Molorchus</taxon>
    </lineage>
</organism>
<feature type="domain" description="CCHC-type" evidence="3">
    <location>
        <begin position="301"/>
        <end position="315"/>
    </location>
</feature>
<name>A0ABQ9JLU2_9CUCU</name>
<dbReference type="PROSITE" id="PS50158">
    <property type="entry name" value="ZF_CCHC"/>
    <property type="match status" value="1"/>
</dbReference>